<dbReference type="Proteomes" id="UP000325315">
    <property type="component" value="Unassembled WGS sequence"/>
</dbReference>
<evidence type="ECO:0000313" key="1">
    <source>
        <dbReference type="EMBL" id="KAA3477277.1"/>
    </source>
</evidence>
<keyword evidence="2" id="KW-1185">Reference proteome</keyword>
<evidence type="ECO:0000313" key="2">
    <source>
        <dbReference type="Proteomes" id="UP000325315"/>
    </source>
</evidence>
<reference evidence="2" key="1">
    <citation type="journal article" date="2019" name="Plant Biotechnol. J.">
        <title>Genome sequencing of the Australian wild diploid species Gossypium australe highlights disease resistance and delayed gland morphogenesis.</title>
        <authorList>
            <person name="Cai Y."/>
            <person name="Cai X."/>
            <person name="Wang Q."/>
            <person name="Wang P."/>
            <person name="Zhang Y."/>
            <person name="Cai C."/>
            <person name="Xu Y."/>
            <person name="Wang K."/>
            <person name="Zhou Z."/>
            <person name="Wang C."/>
            <person name="Geng S."/>
            <person name="Li B."/>
            <person name="Dong Q."/>
            <person name="Hou Y."/>
            <person name="Wang H."/>
            <person name="Ai P."/>
            <person name="Liu Z."/>
            <person name="Yi F."/>
            <person name="Sun M."/>
            <person name="An G."/>
            <person name="Cheng J."/>
            <person name="Zhang Y."/>
            <person name="Shi Q."/>
            <person name="Xie Y."/>
            <person name="Shi X."/>
            <person name="Chang Y."/>
            <person name="Huang F."/>
            <person name="Chen Y."/>
            <person name="Hong S."/>
            <person name="Mi L."/>
            <person name="Sun Q."/>
            <person name="Zhang L."/>
            <person name="Zhou B."/>
            <person name="Peng R."/>
            <person name="Zhang X."/>
            <person name="Liu F."/>
        </authorList>
    </citation>
    <scope>NUCLEOTIDE SEQUENCE [LARGE SCALE GENOMIC DNA]</scope>
    <source>
        <strain evidence="2">cv. PA1801</strain>
    </source>
</reference>
<dbReference type="EMBL" id="SMMG02000004">
    <property type="protein sequence ID" value="KAA3477277.1"/>
    <property type="molecule type" value="Genomic_DNA"/>
</dbReference>
<dbReference type="AlphaFoldDB" id="A0A5B6W841"/>
<protein>
    <submittedName>
        <fullName evidence="1">Uncharacterized protein</fullName>
    </submittedName>
</protein>
<proteinExistence type="predicted"/>
<name>A0A5B6W841_9ROSI</name>
<accession>A0A5B6W841</accession>
<comment type="caution">
    <text evidence="1">The sequence shown here is derived from an EMBL/GenBank/DDBJ whole genome shotgun (WGS) entry which is preliminary data.</text>
</comment>
<organism evidence="1 2">
    <name type="scientific">Gossypium australe</name>
    <dbReference type="NCBI Taxonomy" id="47621"/>
    <lineage>
        <taxon>Eukaryota</taxon>
        <taxon>Viridiplantae</taxon>
        <taxon>Streptophyta</taxon>
        <taxon>Embryophyta</taxon>
        <taxon>Tracheophyta</taxon>
        <taxon>Spermatophyta</taxon>
        <taxon>Magnoliopsida</taxon>
        <taxon>eudicotyledons</taxon>
        <taxon>Gunneridae</taxon>
        <taxon>Pentapetalae</taxon>
        <taxon>rosids</taxon>
        <taxon>malvids</taxon>
        <taxon>Malvales</taxon>
        <taxon>Malvaceae</taxon>
        <taxon>Malvoideae</taxon>
        <taxon>Gossypium</taxon>
    </lineage>
</organism>
<gene>
    <name evidence="1" type="ORF">EPI10_011175</name>
</gene>
<sequence>MVEANVALPLLSESPSTIIFLNPISIAKRIALSQTLASATKASAASLTWYVQAPITKPLSLRPTTATIAELDALTKEASKFNLIILGNGGFQTIVFIDKDEKSDVQLIFN</sequence>